<reference evidence="3 4" key="1">
    <citation type="submission" date="2018-10" db="EMBL/GenBank/DDBJ databases">
        <title>Phylogenomics of Brevibacillus.</title>
        <authorList>
            <person name="Dunlap C."/>
        </authorList>
    </citation>
    <scope>NUCLEOTIDE SEQUENCE [LARGE SCALE GENOMIC DNA]</scope>
    <source>
        <strain evidence="3 4">DSM 100115</strain>
    </source>
</reference>
<dbReference type="Pfam" id="PF14258">
    <property type="entry name" value="DUF4350"/>
    <property type="match status" value="1"/>
</dbReference>
<keyword evidence="4" id="KW-1185">Reference proteome</keyword>
<dbReference type="AlphaFoldDB" id="A0A3M8ATY4"/>
<dbReference type="OrthoDB" id="2935725at2"/>
<accession>A0A3M8ATY4</accession>
<keyword evidence="1" id="KW-0472">Membrane</keyword>
<evidence type="ECO:0000259" key="2">
    <source>
        <dbReference type="Pfam" id="PF14258"/>
    </source>
</evidence>
<evidence type="ECO:0000256" key="1">
    <source>
        <dbReference type="SAM" id="Phobius"/>
    </source>
</evidence>
<proteinExistence type="predicted"/>
<gene>
    <name evidence="3" type="ORF">EDM57_16450</name>
</gene>
<dbReference type="Proteomes" id="UP000268829">
    <property type="component" value="Unassembled WGS sequence"/>
</dbReference>
<dbReference type="RefSeq" id="WP_122905773.1">
    <property type="nucleotide sequence ID" value="NZ_RHHS01000039.1"/>
</dbReference>
<organism evidence="3 4">
    <name type="scientific">Brevibacillus gelatini</name>
    <dbReference type="NCBI Taxonomy" id="1655277"/>
    <lineage>
        <taxon>Bacteria</taxon>
        <taxon>Bacillati</taxon>
        <taxon>Bacillota</taxon>
        <taxon>Bacilli</taxon>
        <taxon>Bacillales</taxon>
        <taxon>Paenibacillaceae</taxon>
        <taxon>Brevibacillus</taxon>
    </lineage>
</organism>
<name>A0A3M8ATY4_9BACL</name>
<feature type="domain" description="DUF4350" evidence="2">
    <location>
        <begin position="39"/>
        <end position="206"/>
    </location>
</feature>
<dbReference type="InterPro" id="IPR025646">
    <property type="entry name" value="DUF4350"/>
</dbReference>
<dbReference type="EMBL" id="RHHS01000039">
    <property type="protein sequence ID" value="RNB54630.1"/>
    <property type="molecule type" value="Genomic_DNA"/>
</dbReference>
<comment type="caution">
    <text evidence="3">The sequence shown here is derived from an EMBL/GenBank/DDBJ whole genome shotgun (WGS) entry which is preliminary data.</text>
</comment>
<feature type="transmembrane region" description="Helical" evidence="1">
    <location>
        <begin position="6"/>
        <end position="26"/>
    </location>
</feature>
<evidence type="ECO:0000313" key="3">
    <source>
        <dbReference type="EMBL" id="RNB54630.1"/>
    </source>
</evidence>
<keyword evidence="1" id="KW-1133">Transmembrane helix</keyword>
<evidence type="ECO:0000313" key="4">
    <source>
        <dbReference type="Proteomes" id="UP000268829"/>
    </source>
</evidence>
<keyword evidence="1" id="KW-0812">Transmembrane</keyword>
<protein>
    <submittedName>
        <fullName evidence="3">DUF4350 domain-containing protein</fullName>
    </submittedName>
</protein>
<sequence length="375" mass="42776">MNSLRTYRVGISVAIVLLVVVGWFIVKPVATKQPPYLAASAQPDGIKAVLLLLEEKGSRVKEWRQPTHLLPTSSGQALLVVEPDNLTENEQDDLLAWASDGNDLFVFSERAIHWADLPFEPKYMEGNGNRERNIQGQPLGGAMMGKAKTRVRWKEAEGLEPLFYDDQGILAGKVEVGAGSISYFLVPDWLTNQKIAELSHFEAVWPHLQKSWSVIWVDEYHHGMQEKPGLLAIYPGWLVAAFVQLALVLLLFVWWKGKRFGPVYTLREWTVRRGDETLLAVSSWYERRRLARDALAHREAYMRQLMHDRWGVHQKADRAEILRCAGLRWSEQEVTKLARLLDRLEQARSGTGYSAKRLLADSLLLDEIITLLMKE</sequence>
<feature type="transmembrane region" description="Helical" evidence="1">
    <location>
        <begin position="231"/>
        <end position="255"/>
    </location>
</feature>